<dbReference type="Gene3D" id="3.20.20.70">
    <property type="entry name" value="Aldolase class I"/>
    <property type="match status" value="1"/>
</dbReference>
<keyword evidence="3 5" id="KW-0560">Oxidoreductase</keyword>
<dbReference type="InterPro" id="IPR013785">
    <property type="entry name" value="Aldolase_TIM"/>
</dbReference>
<gene>
    <name evidence="5" type="primary">pyrD_54</name>
    <name evidence="5" type="ORF">SDC9_197064</name>
</gene>
<dbReference type="AlphaFoldDB" id="A0A645IQB1"/>
<sequence>MKIPVVGMGGITSATDALKFLMVGAVAVQVGTMTFANPNTMLSIIDGLADYCASEGLQSLQEIIGII</sequence>
<proteinExistence type="predicted"/>
<accession>A0A645IQB1</accession>
<dbReference type="PROSITE" id="PS00912">
    <property type="entry name" value="DHODEHASE_2"/>
    <property type="match status" value="1"/>
</dbReference>
<evidence type="ECO:0000256" key="1">
    <source>
        <dbReference type="ARBA" id="ARBA00001917"/>
    </source>
</evidence>
<dbReference type="InterPro" id="IPR005720">
    <property type="entry name" value="Dihydroorotate_DH_cat"/>
</dbReference>
<evidence type="ECO:0000259" key="4">
    <source>
        <dbReference type="Pfam" id="PF01180"/>
    </source>
</evidence>
<feature type="domain" description="Dihydroorotate dehydrogenase catalytic" evidence="4">
    <location>
        <begin position="2"/>
        <end position="50"/>
    </location>
</feature>
<dbReference type="SUPFAM" id="SSF51395">
    <property type="entry name" value="FMN-linked oxidoreductases"/>
    <property type="match status" value="1"/>
</dbReference>
<dbReference type="GO" id="GO:0005737">
    <property type="term" value="C:cytoplasm"/>
    <property type="evidence" value="ECO:0007669"/>
    <property type="project" value="InterPro"/>
</dbReference>
<reference evidence="5" key="1">
    <citation type="submission" date="2019-08" db="EMBL/GenBank/DDBJ databases">
        <authorList>
            <person name="Kucharzyk K."/>
            <person name="Murdoch R.W."/>
            <person name="Higgins S."/>
            <person name="Loffler F."/>
        </authorList>
    </citation>
    <scope>NUCLEOTIDE SEQUENCE</scope>
</reference>
<evidence type="ECO:0000256" key="3">
    <source>
        <dbReference type="ARBA" id="ARBA00023002"/>
    </source>
</evidence>
<dbReference type="EC" id="1.3.1.14" evidence="5"/>
<dbReference type="GO" id="GO:0004589">
    <property type="term" value="F:dihydroorotate dehydrogenase (NAD+) activity"/>
    <property type="evidence" value="ECO:0007669"/>
    <property type="project" value="UniProtKB-EC"/>
</dbReference>
<dbReference type="UniPathway" id="UPA00070"/>
<dbReference type="Pfam" id="PF01180">
    <property type="entry name" value="DHO_dh"/>
    <property type="match status" value="1"/>
</dbReference>
<comment type="pathway">
    <text evidence="2">Pyrimidine metabolism; UMP biosynthesis via de novo pathway.</text>
</comment>
<evidence type="ECO:0000256" key="2">
    <source>
        <dbReference type="ARBA" id="ARBA00004725"/>
    </source>
</evidence>
<evidence type="ECO:0000313" key="5">
    <source>
        <dbReference type="EMBL" id="MPN49443.1"/>
    </source>
</evidence>
<comment type="caution">
    <text evidence="5">The sequence shown here is derived from an EMBL/GenBank/DDBJ whole genome shotgun (WGS) entry which is preliminary data.</text>
</comment>
<protein>
    <submittedName>
        <fullName evidence="5">Dihydroorotate dehydrogenase B (NAD(+)), catalytic subunit</fullName>
        <ecNumber evidence="5">1.3.1.14</ecNumber>
    </submittedName>
</protein>
<dbReference type="InterPro" id="IPR001295">
    <property type="entry name" value="Dihydroorotate_DH_CS"/>
</dbReference>
<organism evidence="5">
    <name type="scientific">bioreactor metagenome</name>
    <dbReference type="NCBI Taxonomy" id="1076179"/>
    <lineage>
        <taxon>unclassified sequences</taxon>
        <taxon>metagenomes</taxon>
        <taxon>ecological metagenomes</taxon>
    </lineage>
</organism>
<dbReference type="GO" id="GO:0006207">
    <property type="term" value="P:'de novo' pyrimidine nucleobase biosynthetic process"/>
    <property type="evidence" value="ECO:0007669"/>
    <property type="project" value="InterPro"/>
</dbReference>
<comment type="cofactor">
    <cofactor evidence="1">
        <name>FMN</name>
        <dbReference type="ChEBI" id="CHEBI:58210"/>
    </cofactor>
</comment>
<name>A0A645IQB1_9ZZZZ</name>
<dbReference type="EMBL" id="VSSQ01112710">
    <property type="protein sequence ID" value="MPN49443.1"/>
    <property type="molecule type" value="Genomic_DNA"/>
</dbReference>
<dbReference type="GO" id="GO:0044205">
    <property type="term" value="P:'de novo' UMP biosynthetic process"/>
    <property type="evidence" value="ECO:0007669"/>
    <property type="project" value="UniProtKB-UniPathway"/>
</dbReference>